<dbReference type="EMBL" id="KN716429">
    <property type="protein sequence ID" value="KJH45078.1"/>
    <property type="molecule type" value="Genomic_DNA"/>
</dbReference>
<proteinExistence type="predicted"/>
<name>A0A0D8XKD2_DICVI</name>
<organism evidence="1 2">
    <name type="scientific">Dictyocaulus viviparus</name>
    <name type="common">Bovine lungworm</name>
    <dbReference type="NCBI Taxonomy" id="29172"/>
    <lineage>
        <taxon>Eukaryota</taxon>
        <taxon>Metazoa</taxon>
        <taxon>Ecdysozoa</taxon>
        <taxon>Nematoda</taxon>
        <taxon>Chromadorea</taxon>
        <taxon>Rhabditida</taxon>
        <taxon>Rhabditina</taxon>
        <taxon>Rhabditomorpha</taxon>
        <taxon>Strongyloidea</taxon>
        <taxon>Metastrongylidae</taxon>
        <taxon>Dictyocaulus</taxon>
    </lineage>
</organism>
<evidence type="ECO:0000313" key="2">
    <source>
        <dbReference type="Proteomes" id="UP000053766"/>
    </source>
</evidence>
<dbReference type="AlphaFoldDB" id="A0A0D8XKD2"/>
<evidence type="ECO:0000313" key="1">
    <source>
        <dbReference type="EMBL" id="KJH45078.1"/>
    </source>
</evidence>
<dbReference type="Proteomes" id="UP000053766">
    <property type="component" value="Unassembled WGS sequence"/>
</dbReference>
<reference evidence="1 2" key="1">
    <citation type="submission" date="2013-11" db="EMBL/GenBank/DDBJ databases">
        <title>Draft genome of the bovine lungworm Dictyocaulus viviparus.</title>
        <authorList>
            <person name="Mitreva M."/>
        </authorList>
    </citation>
    <scope>NUCLEOTIDE SEQUENCE [LARGE SCALE GENOMIC DNA]</scope>
    <source>
        <strain evidence="1 2">HannoverDv2000</strain>
    </source>
</reference>
<reference evidence="2" key="2">
    <citation type="journal article" date="2016" name="Sci. Rep.">
        <title>Dictyocaulus viviparus genome, variome and transcriptome elucidate lungworm biology and support future intervention.</title>
        <authorList>
            <person name="McNulty S.N."/>
            <person name="Strube C."/>
            <person name="Rosa B.A."/>
            <person name="Martin J.C."/>
            <person name="Tyagi R."/>
            <person name="Choi Y.J."/>
            <person name="Wang Q."/>
            <person name="Hallsworth Pepin K."/>
            <person name="Zhang X."/>
            <person name="Ozersky P."/>
            <person name="Wilson R.K."/>
            <person name="Sternberg P.W."/>
            <person name="Gasser R.B."/>
            <person name="Mitreva M."/>
        </authorList>
    </citation>
    <scope>NUCLEOTIDE SEQUENCE [LARGE SCALE GENOMIC DNA]</scope>
    <source>
        <strain evidence="2">HannoverDv2000</strain>
    </source>
</reference>
<sequence>MNAPSLNVGDPGVRVAVEELNDINADEPSLSTQHHFINDTDPINRIRKQYTEWIKKVLNYQIKNDMFIDTLTTSPITSTVVEDVQEIKHLESSSNEAQISTTITNVTMKKEAFRNTTKDCRRKRQKVN</sequence>
<gene>
    <name evidence="1" type="ORF">DICVIV_08895</name>
</gene>
<accession>A0A0D8XKD2</accession>
<keyword evidence="2" id="KW-1185">Reference proteome</keyword>
<protein>
    <submittedName>
        <fullName evidence="1">Uncharacterized protein</fullName>
    </submittedName>
</protein>